<dbReference type="EMBL" id="CAUOFW020002713">
    <property type="protein sequence ID" value="CAK9155482.1"/>
    <property type="molecule type" value="Genomic_DNA"/>
</dbReference>
<organism evidence="2 3">
    <name type="scientific">Ilex paraguariensis</name>
    <name type="common">yerba mate</name>
    <dbReference type="NCBI Taxonomy" id="185542"/>
    <lineage>
        <taxon>Eukaryota</taxon>
        <taxon>Viridiplantae</taxon>
        <taxon>Streptophyta</taxon>
        <taxon>Embryophyta</taxon>
        <taxon>Tracheophyta</taxon>
        <taxon>Spermatophyta</taxon>
        <taxon>Magnoliopsida</taxon>
        <taxon>eudicotyledons</taxon>
        <taxon>Gunneridae</taxon>
        <taxon>Pentapetalae</taxon>
        <taxon>asterids</taxon>
        <taxon>campanulids</taxon>
        <taxon>Aquifoliales</taxon>
        <taxon>Aquifoliaceae</taxon>
        <taxon>Ilex</taxon>
    </lineage>
</organism>
<proteinExistence type="predicted"/>
<evidence type="ECO:0000313" key="2">
    <source>
        <dbReference type="EMBL" id="CAK9155482.1"/>
    </source>
</evidence>
<feature type="region of interest" description="Disordered" evidence="1">
    <location>
        <begin position="183"/>
        <end position="202"/>
    </location>
</feature>
<feature type="region of interest" description="Disordered" evidence="1">
    <location>
        <begin position="1"/>
        <end position="21"/>
    </location>
</feature>
<keyword evidence="3" id="KW-1185">Reference proteome</keyword>
<dbReference type="AlphaFoldDB" id="A0ABC8SE89"/>
<feature type="compositionally biased region" description="Basic residues" evidence="1">
    <location>
        <begin position="191"/>
        <end position="202"/>
    </location>
</feature>
<protein>
    <submittedName>
        <fullName evidence="2">Uncharacterized protein</fullName>
    </submittedName>
</protein>
<reference evidence="2 3" key="1">
    <citation type="submission" date="2024-02" db="EMBL/GenBank/DDBJ databases">
        <authorList>
            <person name="Vignale AGUSTIN F."/>
            <person name="Sosa J E."/>
            <person name="Modenutti C."/>
        </authorList>
    </citation>
    <scope>NUCLEOTIDE SEQUENCE [LARGE SCALE GENOMIC DNA]</scope>
</reference>
<evidence type="ECO:0000256" key="1">
    <source>
        <dbReference type="SAM" id="MobiDB-lite"/>
    </source>
</evidence>
<evidence type="ECO:0000313" key="3">
    <source>
        <dbReference type="Proteomes" id="UP001642360"/>
    </source>
</evidence>
<gene>
    <name evidence="2" type="ORF">ILEXP_LOCUS23894</name>
</gene>
<comment type="caution">
    <text evidence="2">The sequence shown here is derived from an EMBL/GenBank/DDBJ whole genome shotgun (WGS) entry which is preliminary data.</text>
</comment>
<sequence length="202" mass="23412">MALLPVDSPPTPSKIKGKGKLSKIEFSGGEKQRDSGHLYNGVKLGGGYSLRDHWEALVEKESSKKEFLCLVEKMLKLQKNLVKKVAKENEAFSLKVFELFSTLKRKHFKLFDALEKKEFELIKAVKIATYSAIKEFNDSFAFKKGMLGNYDSGFKYFRDRAIRAFPELDFSKIYLRMIHPRSSRRNETNKKRPVMRRPARLL</sequence>
<dbReference type="Proteomes" id="UP001642360">
    <property type="component" value="Unassembled WGS sequence"/>
</dbReference>
<name>A0ABC8SE89_9AQUA</name>
<accession>A0ABC8SE89</accession>